<sequence length="172" mass="18311">MNQSLDALMGSIQRALREEILPELASDHARSQLAGVLDVLAKVERMVVWSPDVVREQLDLLEACLSQAATRIAGIGLTVPAGVAWVTAPASPITQAALSAALEDAERRFALLVDWVFSSPAGLPPDFAEELHEALRTALRNTLKAQRRLVPSADFSSMTAPRAAAGAQGDCT</sequence>
<gene>
    <name evidence="1" type="ORF">J2X09_000820</name>
</gene>
<dbReference type="RefSeq" id="WP_204731859.1">
    <property type="nucleotide sequence ID" value="NZ_JAVDWE010000001.1"/>
</dbReference>
<organism evidence="1 2">
    <name type="scientific">Hydrogenophaga laconesensis</name>
    <dbReference type="NCBI Taxonomy" id="1805971"/>
    <lineage>
        <taxon>Bacteria</taxon>
        <taxon>Pseudomonadati</taxon>
        <taxon>Pseudomonadota</taxon>
        <taxon>Betaproteobacteria</taxon>
        <taxon>Burkholderiales</taxon>
        <taxon>Comamonadaceae</taxon>
        <taxon>Hydrogenophaga</taxon>
    </lineage>
</organism>
<name>A0ABU1V6S6_9BURK</name>
<keyword evidence="2" id="KW-1185">Reference proteome</keyword>
<accession>A0ABU1V6S6</accession>
<evidence type="ECO:0000313" key="2">
    <source>
        <dbReference type="Proteomes" id="UP001265550"/>
    </source>
</evidence>
<comment type="caution">
    <text evidence="1">The sequence shown here is derived from an EMBL/GenBank/DDBJ whole genome shotgun (WGS) entry which is preliminary data.</text>
</comment>
<protein>
    <submittedName>
        <fullName evidence="1">Uncharacterized protein</fullName>
    </submittedName>
</protein>
<dbReference type="EMBL" id="JAVDWE010000001">
    <property type="protein sequence ID" value="MDR7093097.1"/>
    <property type="molecule type" value="Genomic_DNA"/>
</dbReference>
<dbReference type="Proteomes" id="UP001265550">
    <property type="component" value="Unassembled WGS sequence"/>
</dbReference>
<evidence type="ECO:0000313" key="1">
    <source>
        <dbReference type="EMBL" id="MDR7093097.1"/>
    </source>
</evidence>
<reference evidence="1 2" key="1">
    <citation type="submission" date="2023-07" db="EMBL/GenBank/DDBJ databases">
        <title>Sorghum-associated microbial communities from plants grown in Nebraska, USA.</title>
        <authorList>
            <person name="Schachtman D."/>
        </authorList>
    </citation>
    <scope>NUCLEOTIDE SEQUENCE [LARGE SCALE GENOMIC DNA]</scope>
    <source>
        <strain evidence="1 2">BE240</strain>
    </source>
</reference>
<proteinExistence type="predicted"/>